<keyword evidence="2" id="KW-0255">Endonuclease</keyword>
<sequence length="119" mass="14129">MSQLIHNRKTVEDVRRLLRKNQTRHEALLWDRLRSSQLKGRKFRRQHSVGMYILDFYCPAERLAVEIDGDSHTTEEARQHDVERDATMTQLCIHTLRITNYEVETDIEAVLTKISAYFN</sequence>
<feature type="domain" description="DUF559" evidence="1">
    <location>
        <begin position="13"/>
        <end position="116"/>
    </location>
</feature>
<dbReference type="AlphaFoldDB" id="A0A939G5W5"/>
<reference evidence="2 3" key="1">
    <citation type="submission" date="2021-03" db="EMBL/GenBank/DDBJ databases">
        <title>Fibrella sp. HMF5036 genome sequencing and assembly.</title>
        <authorList>
            <person name="Kang H."/>
            <person name="Kim H."/>
            <person name="Bae S."/>
            <person name="Joh K."/>
        </authorList>
    </citation>
    <scope>NUCLEOTIDE SEQUENCE [LARGE SCALE GENOMIC DNA]</scope>
    <source>
        <strain evidence="2 3">HMF5036</strain>
    </source>
</reference>
<dbReference type="InterPro" id="IPR011335">
    <property type="entry name" value="Restrct_endonuc-II-like"/>
</dbReference>
<accession>A0A939G5W5</accession>
<name>A0A939G5W5_9BACT</name>
<protein>
    <submittedName>
        <fullName evidence="2">Endonuclease domain-containing protein</fullName>
    </submittedName>
</protein>
<evidence type="ECO:0000313" key="3">
    <source>
        <dbReference type="Proteomes" id="UP000664795"/>
    </source>
</evidence>
<dbReference type="EMBL" id="JAFMYU010000014">
    <property type="protein sequence ID" value="MBO0932719.1"/>
    <property type="molecule type" value="Genomic_DNA"/>
</dbReference>
<evidence type="ECO:0000259" key="1">
    <source>
        <dbReference type="Pfam" id="PF04480"/>
    </source>
</evidence>
<dbReference type="PANTHER" id="PTHR38590:SF1">
    <property type="entry name" value="BLL0828 PROTEIN"/>
    <property type="match status" value="1"/>
</dbReference>
<dbReference type="PANTHER" id="PTHR38590">
    <property type="entry name" value="BLL0828 PROTEIN"/>
    <property type="match status" value="1"/>
</dbReference>
<evidence type="ECO:0000313" key="2">
    <source>
        <dbReference type="EMBL" id="MBO0932719.1"/>
    </source>
</evidence>
<dbReference type="RefSeq" id="WP_207336685.1">
    <property type="nucleotide sequence ID" value="NZ_JAFMYU010000014.1"/>
</dbReference>
<dbReference type="InterPro" id="IPR047216">
    <property type="entry name" value="Endonuclease_DUF559_bact"/>
</dbReference>
<keyword evidence="3" id="KW-1185">Reference proteome</keyword>
<keyword evidence="2" id="KW-0378">Hydrolase</keyword>
<gene>
    <name evidence="2" type="ORF">J2I48_17040</name>
</gene>
<dbReference type="Gene3D" id="3.40.960.10">
    <property type="entry name" value="VSR Endonuclease"/>
    <property type="match status" value="1"/>
</dbReference>
<proteinExistence type="predicted"/>
<dbReference type="SUPFAM" id="SSF52980">
    <property type="entry name" value="Restriction endonuclease-like"/>
    <property type="match status" value="1"/>
</dbReference>
<keyword evidence="2" id="KW-0540">Nuclease</keyword>
<dbReference type="InterPro" id="IPR007569">
    <property type="entry name" value="DUF559"/>
</dbReference>
<dbReference type="Pfam" id="PF04480">
    <property type="entry name" value="DUF559"/>
    <property type="match status" value="1"/>
</dbReference>
<dbReference type="CDD" id="cd01038">
    <property type="entry name" value="Endonuclease_DUF559"/>
    <property type="match status" value="1"/>
</dbReference>
<dbReference type="Proteomes" id="UP000664795">
    <property type="component" value="Unassembled WGS sequence"/>
</dbReference>
<dbReference type="GO" id="GO:0004519">
    <property type="term" value="F:endonuclease activity"/>
    <property type="evidence" value="ECO:0007669"/>
    <property type="project" value="UniProtKB-KW"/>
</dbReference>
<comment type="caution">
    <text evidence="2">The sequence shown here is derived from an EMBL/GenBank/DDBJ whole genome shotgun (WGS) entry which is preliminary data.</text>
</comment>
<organism evidence="2 3">
    <name type="scientific">Fibrella aquatilis</name>
    <dbReference type="NCBI Taxonomy" id="2817059"/>
    <lineage>
        <taxon>Bacteria</taxon>
        <taxon>Pseudomonadati</taxon>
        <taxon>Bacteroidota</taxon>
        <taxon>Cytophagia</taxon>
        <taxon>Cytophagales</taxon>
        <taxon>Spirosomataceae</taxon>
        <taxon>Fibrella</taxon>
    </lineage>
</organism>